<dbReference type="AlphaFoldDB" id="A0A2Z7CCK8"/>
<name>A0A2Z7CCK8_9LAMI</name>
<sequence>MAVDICSEISSPFATPRISLSHDPIREEEEEDMVALDFNFCIIQNLSQPISSADELFANGKILPLKSNKIHSDPIQPRKITAHPAHRPLENPEKKRLIEFLSTNFDADDQEDNNRRFNKPFWKFRRSSSACENGGSSSNGGLLRSLHFLTRSNSTGSAPKHKVMQKQHSMKESSNIRSSPIQYYPYYGSAERPYNLKKSCSSRSYGNNGVRILNIPPTYIAKGTVSFFGIGSFFCSKKSKKKKK</sequence>
<gene>
    <name evidence="1" type="ORF">F511_11684</name>
</gene>
<evidence type="ECO:0000313" key="2">
    <source>
        <dbReference type="Proteomes" id="UP000250235"/>
    </source>
</evidence>
<dbReference type="PANTHER" id="PTHR36757:SF1">
    <property type="entry name" value="GENOME ASSEMBLY, CHROMOSOME: A04"/>
    <property type="match status" value="1"/>
</dbReference>
<dbReference type="OrthoDB" id="1923860at2759"/>
<evidence type="ECO:0000313" key="1">
    <source>
        <dbReference type="EMBL" id="KZV42088.1"/>
    </source>
</evidence>
<reference evidence="1 2" key="1">
    <citation type="journal article" date="2015" name="Proc. Natl. Acad. Sci. U.S.A.">
        <title>The resurrection genome of Boea hygrometrica: A blueprint for survival of dehydration.</title>
        <authorList>
            <person name="Xiao L."/>
            <person name="Yang G."/>
            <person name="Zhang L."/>
            <person name="Yang X."/>
            <person name="Zhao S."/>
            <person name="Ji Z."/>
            <person name="Zhou Q."/>
            <person name="Hu M."/>
            <person name="Wang Y."/>
            <person name="Chen M."/>
            <person name="Xu Y."/>
            <person name="Jin H."/>
            <person name="Xiao X."/>
            <person name="Hu G."/>
            <person name="Bao F."/>
            <person name="Hu Y."/>
            <person name="Wan P."/>
            <person name="Li L."/>
            <person name="Deng X."/>
            <person name="Kuang T."/>
            <person name="Xiang C."/>
            <person name="Zhu J.K."/>
            <person name="Oliver M.J."/>
            <person name="He Y."/>
        </authorList>
    </citation>
    <scope>NUCLEOTIDE SEQUENCE [LARGE SCALE GENOMIC DNA]</scope>
    <source>
        <strain evidence="2">cv. XS01</strain>
    </source>
</reference>
<keyword evidence="2" id="KW-1185">Reference proteome</keyword>
<protein>
    <submittedName>
        <fullName evidence="1">Uncharacterized protein</fullName>
    </submittedName>
</protein>
<dbReference type="PANTHER" id="PTHR36757">
    <property type="entry name" value="BNAANNG22500D PROTEIN"/>
    <property type="match status" value="1"/>
</dbReference>
<dbReference type="EMBL" id="KQ999306">
    <property type="protein sequence ID" value="KZV42088.1"/>
    <property type="molecule type" value="Genomic_DNA"/>
</dbReference>
<proteinExistence type="predicted"/>
<organism evidence="1 2">
    <name type="scientific">Dorcoceras hygrometricum</name>
    <dbReference type="NCBI Taxonomy" id="472368"/>
    <lineage>
        <taxon>Eukaryota</taxon>
        <taxon>Viridiplantae</taxon>
        <taxon>Streptophyta</taxon>
        <taxon>Embryophyta</taxon>
        <taxon>Tracheophyta</taxon>
        <taxon>Spermatophyta</taxon>
        <taxon>Magnoliopsida</taxon>
        <taxon>eudicotyledons</taxon>
        <taxon>Gunneridae</taxon>
        <taxon>Pentapetalae</taxon>
        <taxon>asterids</taxon>
        <taxon>lamiids</taxon>
        <taxon>Lamiales</taxon>
        <taxon>Gesneriaceae</taxon>
        <taxon>Didymocarpoideae</taxon>
        <taxon>Trichosporeae</taxon>
        <taxon>Loxocarpinae</taxon>
        <taxon>Dorcoceras</taxon>
    </lineage>
</organism>
<dbReference type="Proteomes" id="UP000250235">
    <property type="component" value="Unassembled WGS sequence"/>
</dbReference>
<accession>A0A2Z7CCK8</accession>